<dbReference type="SUPFAM" id="SSF51126">
    <property type="entry name" value="Pectin lyase-like"/>
    <property type="match status" value="2"/>
</dbReference>
<name>A0ABS2STY2_9BACI</name>
<dbReference type="InterPro" id="IPR051550">
    <property type="entry name" value="SCF-Subunits/Alg-Epimerases"/>
</dbReference>
<dbReference type="EMBL" id="JAFBCV010000003">
    <property type="protein sequence ID" value="MBM7837924.1"/>
    <property type="molecule type" value="Genomic_DNA"/>
</dbReference>
<gene>
    <name evidence="4" type="ORF">JOC54_001155</name>
</gene>
<dbReference type="RefSeq" id="WP_204465041.1">
    <property type="nucleotide sequence ID" value="NZ_JAFBCV010000003.1"/>
</dbReference>
<dbReference type="Gene3D" id="2.160.20.10">
    <property type="entry name" value="Single-stranded right-handed beta-helix, Pectin lyase-like"/>
    <property type="match status" value="2"/>
</dbReference>
<dbReference type="Proteomes" id="UP001179280">
    <property type="component" value="Unassembled WGS sequence"/>
</dbReference>
<evidence type="ECO:0000313" key="4">
    <source>
        <dbReference type="EMBL" id="MBM7837924.1"/>
    </source>
</evidence>
<dbReference type="Pfam" id="PF13229">
    <property type="entry name" value="Beta_helix"/>
    <property type="match status" value="2"/>
</dbReference>
<feature type="domain" description="Right handed beta helix" evidence="3">
    <location>
        <begin position="381"/>
        <end position="529"/>
    </location>
</feature>
<dbReference type="InterPro" id="IPR011050">
    <property type="entry name" value="Pectin_lyase_fold/virulence"/>
</dbReference>
<proteinExistence type="predicted"/>
<feature type="coiled-coil region" evidence="2">
    <location>
        <begin position="532"/>
        <end position="575"/>
    </location>
</feature>
<evidence type="ECO:0000313" key="5">
    <source>
        <dbReference type="Proteomes" id="UP001179280"/>
    </source>
</evidence>
<comment type="caution">
    <text evidence="4">The sequence shown here is derived from an EMBL/GenBank/DDBJ whole genome shotgun (WGS) entry which is preliminary data.</text>
</comment>
<keyword evidence="5" id="KW-1185">Reference proteome</keyword>
<organism evidence="4 5">
    <name type="scientific">Shouchella xiaoxiensis</name>
    <dbReference type="NCBI Taxonomy" id="766895"/>
    <lineage>
        <taxon>Bacteria</taxon>
        <taxon>Bacillati</taxon>
        <taxon>Bacillota</taxon>
        <taxon>Bacilli</taxon>
        <taxon>Bacillales</taxon>
        <taxon>Bacillaceae</taxon>
        <taxon>Shouchella</taxon>
    </lineage>
</organism>
<sequence length="592" mass="65812">MRKIHVSRKLLSKYKTIEQAVLDANDGDHIEIDAGVYREKIVIAKSVKLIGVSSDPEDVILSGSVTIIENASVSVKNLTFAKSDLGLVIEKGHVEVVHCQFNQIKKYAIDVKEQGHLSLTDATIRHNGIGLYITGRARAEYCAFYGQLGSQVYVGGKGRFIMKHAHIYQGQSTAFNFDQQSKSLIENCQIYGHHSENMQIKAQGQSEATFQDCFIYESQSGAAQSLDDARISFQTCKITDNYPIQLNSEGGQLVLRNSHLETGDIAIAVRNSGNAQIENSMLTSHTNHHVTVEAGSIYVYRSTIKFGEKSGITLANNAYAHIESSDIFGHHLPQVAASERARLSIKHSSVFYGKHYGLWLTENASAHIAHCRFYENEFNQIVIADQSEAEIDDVQVFEGSQSGLYIKDNSHAMVSNSVFYHHHDLYPQIYVSNESTLSMNESRLFDSYESGIRFEQQSSGLIEHCQLTGHYEAQIDVRRSTPTVRECLIENGGTCAVRLLHAGGFIENCSFVGHEHNIAIGGACETEIIGQEADALRQYAEALSQTQELEAELSNEEVQRAMKKAQEEADREARTAEIVGLVEQLEERLGKK</sequence>
<keyword evidence="1" id="KW-0677">Repeat</keyword>
<reference evidence="4" key="1">
    <citation type="submission" date="2021-01" db="EMBL/GenBank/DDBJ databases">
        <title>Genomic Encyclopedia of Type Strains, Phase IV (KMG-IV): sequencing the most valuable type-strain genomes for metagenomic binning, comparative biology and taxonomic classification.</title>
        <authorList>
            <person name="Goeker M."/>
        </authorList>
    </citation>
    <scope>NUCLEOTIDE SEQUENCE</scope>
    <source>
        <strain evidence="4">DSM 21943</strain>
    </source>
</reference>
<evidence type="ECO:0000256" key="1">
    <source>
        <dbReference type="ARBA" id="ARBA00022737"/>
    </source>
</evidence>
<evidence type="ECO:0000259" key="3">
    <source>
        <dbReference type="Pfam" id="PF13229"/>
    </source>
</evidence>
<dbReference type="PANTHER" id="PTHR22990">
    <property type="entry name" value="F-BOX ONLY PROTEIN"/>
    <property type="match status" value="1"/>
</dbReference>
<dbReference type="InterPro" id="IPR039448">
    <property type="entry name" value="Beta_helix"/>
</dbReference>
<evidence type="ECO:0000256" key="2">
    <source>
        <dbReference type="SAM" id="Coils"/>
    </source>
</evidence>
<protein>
    <recommendedName>
        <fullName evidence="3">Right handed beta helix domain-containing protein</fullName>
    </recommendedName>
</protein>
<feature type="domain" description="Right handed beta helix" evidence="3">
    <location>
        <begin position="108"/>
        <end position="257"/>
    </location>
</feature>
<keyword evidence="2" id="KW-0175">Coiled coil</keyword>
<dbReference type="InterPro" id="IPR012334">
    <property type="entry name" value="Pectin_lyas_fold"/>
</dbReference>
<accession>A0ABS2STY2</accession>
<dbReference type="PANTHER" id="PTHR22990:SF15">
    <property type="entry name" value="F-BOX ONLY PROTEIN 10"/>
    <property type="match status" value="1"/>
</dbReference>